<feature type="non-terminal residue" evidence="1">
    <location>
        <position position="1"/>
    </location>
</feature>
<organism evidence="1 2">
    <name type="scientific">Pristionchus mayeri</name>
    <dbReference type="NCBI Taxonomy" id="1317129"/>
    <lineage>
        <taxon>Eukaryota</taxon>
        <taxon>Metazoa</taxon>
        <taxon>Ecdysozoa</taxon>
        <taxon>Nematoda</taxon>
        <taxon>Chromadorea</taxon>
        <taxon>Rhabditida</taxon>
        <taxon>Rhabditina</taxon>
        <taxon>Diplogasteromorpha</taxon>
        <taxon>Diplogasteroidea</taxon>
        <taxon>Neodiplogasteridae</taxon>
        <taxon>Pristionchus</taxon>
    </lineage>
</organism>
<proteinExistence type="predicted"/>
<sequence length="76" mass="8900">DLLQLVQCQSVALHSEIWTKLFDLSEHLGESHCIISAQLKFELLSSILVQRHIGNKFLDYVDHFIRRYFGVIFIVQ</sequence>
<gene>
    <name evidence="1" type="ORF">PMAYCL1PPCAC_22773</name>
</gene>
<evidence type="ECO:0000313" key="2">
    <source>
        <dbReference type="Proteomes" id="UP001328107"/>
    </source>
</evidence>
<name>A0AAN5CX50_9BILA</name>
<keyword evidence="2" id="KW-1185">Reference proteome</keyword>
<protein>
    <submittedName>
        <fullName evidence="1">Uncharacterized protein</fullName>
    </submittedName>
</protein>
<dbReference type="Proteomes" id="UP001328107">
    <property type="component" value="Unassembled WGS sequence"/>
</dbReference>
<reference evidence="2" key="1">
    <citation type="submission" date="2022-10" db="EMBL/GenBank/DDBJ databases">
        <title>Genome assembly of Pristionchus species.</title>
        <authorList>
            <person name="Yoshida K."/>
            <person name="Sommer R.J."/>
        </authorList>
    </citation>
    <scope>NUCLEOTIDE SEQUENCE [LARGE SCALE GENOMIC DNA]</scope>
    <source>
        <strain evidence="2">RS5460</strain>
    </source>
</reference>
<accession>A0AAN5CX50</accession>
<evidence type="ECO:0000313" key="1">
    <source>
        <dbReference type="EMBL" id="GMR52578.1"/>
    </source>
</evidence>
<dbReference type="EMBL" id="BTRK01000005">
    <property type="protein sequence ID" value="GMR52578.1"/>
    <property type="molecule type" value="Genomic_DNA"/>
</dbReference>
<dbReference type="AlphaFoldDB" id="A0AAN5CX50"/>
<comment type="caution">
    <text evidence="1">The sequence shown here is derived from an EMBL/GenBank/DDBJ whole genome shotgun (WGS) entry which is preliminary data.</text>
</comment>
<feature type="non-terminal residue" evidence="1">
    <location>
        <position position="76"/>
    </location>
</feature>